<evidence type="ECO:0000256" key="1">
    <source>
        <dbReference type="SAM" id="Coils"/>
    </source>
</evidence>
<evidence type="ECO:0000313" key="3">
    <source>
        <dbReference type="Proteomes" id="UP000075714"/>
    </source>
</evidence>
<comment type="caution">
    <text evidence="2">The sequence shown here is derived from an EMBL/GenBank/DDBJ whole genome shotgun (WGS) entry which is preliminary data.</text>
</comment>
<dbReference type="OrthoDB" id="531747at2759"/>
<name>A0A150GHY9_GONPE</name>
<evidence type="ECO:0000313" key="2">
    <source>
        <dbReference type="EMBL" id="KXZ49427.1"/>
    </source>
</evidence>
<reference evidence="3" key="1">
    <citation type="journal article" date="2016" name="Nat. Commun.">
        <title>The Gonium pectorale genome demonstrates co-option of cell cycle regulation during the evolution of multicellularity.</title>
        <authorList>
            <person name="Hanschen E.R."/>
            <person name="Marriage T.N."/>
            <person name="Ferris P.J."/>
            <person name="Hamaji T."/>
            <person name="Toyoda A."/>
            <person name="Fujiyama A."/>
            <person name="Neme R."/>
            <person name="Noguchi H."/>
            <person name="Minakuchi Y."/>
            <person name="Suzuki M."/>
            <person name="Kawai-Toyooka H."/>
            <person name="Smith D.R."/>
            <person name="Sparks H."/>
            <person name="Anderson J."/>
            <person name="Bakaric R."/>
            <person name="Luria V."/>
            <person name="Karger A."/>
            <person name="Kirschner M.W."/>
            <person name="Durand P.M."/>
            <person name="Michod R.E."/>
            <person name="Nozaki H."/>
            <person name="Olson B.J."/>
        </authorList>
    </citation>
    <scope>NUCLEOTIDE SEQUENCE [LARGE SCALE GENOMIC DNA]</scope>
    <source>
        <strain evidence="3">NIES-2863</strain>
    </source>
</reference>
<proteinExistence type="predicted"/>
<organism evidence="2 3">
    <name type="scientific">Gonium pectorale</name>
    <name type="common">Green alga</name>
    <dbReference type="NCBI Taxonomy" id="33097"/>
    <lineage>
        <taxon>Eukaryota</taxon>
        <taxon>Viridiplantae</taxon>
        <taxon>Chlorophyta</taxon>
        <taxon>core chlorophytes</taxon>
        <taxon>Chlorophyceae</taxon>
        <taxon>CS clade</taxon>
        <taxon>Chlamydomonadales</taxon>
        <taxon>Volvocaceae</taxon>
        <taxon>Gonium</taxon>
    </lineage>
</organism>
<keyword evidence="3" id="KW-1185">Reference proteome</keyword>
<sequence>MAERVATNGKLPKGDGRIMVESIRTLEHGQRSLELIARHVAAKREMAGALEQDWPIRKKWLSRICEQSLRLPNCKPLILDIFANAEAFALSTYFAAEMVEKLAARGAEVPLLVRVVELFRARRPAGDKGVAAAYHRLLAALRERKDEAAAKAANAALKAFLGAPPVQEAAVPAAAAAAASEVREPVAAVAPGV</sequence>
<dbReference type="Proteomes" id="UP000075714">
    <property type="component" value="Unassembled WGS sequence"/>
</dbReference>
<dbReference type="AlphaFoldDB" id="A0A150GHY9"/>
<keyword evidence="1" id="KW-0175">Coiled coil</keyword>
<gene>
    <name evidence="2" type="ORF">GPECTOR_21g653</name>
</gene>
<dbReference type="EMBL" id="LSYV01000022">
    <property type="protein sequence ID" value="KXZ49427.1"/>
    <property type="molecule type" value="Genomic_DNA"/>
</dbReference>
<feature type="coiled-coil region" evidence="1">
    <location>
        <begin position="131"/>
        <end position="158"/>
    </location>
</feature>
<accession>A0A150GHY9</accession>
<protein>
    <submittedName>
        <fullName evidence="2">Uncharacterized protein</fullName>
    </submittedName>
</protein>